<comment type="caution">
    <text evidence="1">The sequence shown here is derived from an EMBL/GenBank/DDBJ whole genome shotgun (WGS) entry which is preliminary data.</text>
</comment>
<proteinExistence type="predicted"/>
<dbReference type="AlphaFoldDB" id="A0A2S6IL26"/>
<name>A0A2S6IL26_9FLAO</name>
<gene>
    <name evidence="1" type="ORF">LY01_01661</name>
</gene>
<keyword evidence="2" id="KW-1185">Reference proteome</keyword>
<accession>A0A2S6IL26</accession>
<organism evidence="1 2">
    <name type="scientific">Nonlabens xylanidelens</name>
    <dbReference type="NCBI Taxonomy" id="191564"/>
    <lineage>
        <taxon>Bacteria</taxon>
        <taxon>Pseudomonadati</taxon>
        <taxon>Bacteroidota</taxon>
        <taxon>Flavobacteriia</taxon>
        <taxon>Flavobacteriales</taxon>
        <taxon>Flavobacteriaceae</taxon>
        <taxon>Nonlabens</taxon>
    </lineage>
</organism>
<reference evidence="1 2" key="1">
    <citation type="submission" date="2018-02" db="EMBL/GenBank/DDBJ databases">
        <title>Genomic Encyclopedia of Archaeal and Bacterial Type Strains, Phase II (KMG-II): from individual species to whole genera.</title>
        <authorList>
            <person name="Goeker M."/>
        </authorList>
    </citation>
    <scope>NUCLEOTIDE SEQUENCE [LARGE SCALE GENOMIC DNA]</scope>
    <source>
        <strain evidence="1 2">DSM 16809</strain>
    </source>
</reference>
<evidence type="ECO:0000313" key="2">
    <source>
        <dbReference type="Proteomes" id="UP000239002"/>
    </source>
</evidence>
<dbReference type="Proteomes" id="UP000239002">
    <property type="component" value="Unassembled WGS sequence"/>
</dbReference>
<sequence>MSFYQTQPMKKLLILIGVSLLITSCDPFLDCIIDNRPQLNDKVLSNGFRDFYYEDSLNAEINNDPADNAYYYYFSVDGLPAGMDYESYGRELVIYGTPRVSGRFTLDVYLNVEAPDSYYDEDDGLFEDGDDLCKDSTSRQYNLRIQ</sequence>
<protein>
    <submittedName>
        <fullName evidence="1">Uncharacterized protein</fullName>
    </submittedName>
</protein>
<dbReference type="EMBL" id="PTJE01000003">
    <property type="protein sequence ID" value="PPK94908.1"/>
    <property type="molecule type" value="Genomic_DNA"/>
</dbReference>
<evidence type="ECO:0000313" key="1">
    <source>
        <dbReference type="EMBL" id="PPK94908.1"/>
    </source>
</evidence>